<dbReference type="Proteomes" id="UP000675163">
    <property type="component" value="Unassembled WGS sequence"/>
</dbReference>
<keyword evidence="4" id="KW-1185">Reference proteome</keyword>
<evidence type="ECO:0000313" key="4">
    <source>
        <dbReference type="Proteomes" id="UP000675163"/>
    </source>
</evidence>
<organism evidence="3 4">
    <name type="scientific">Leucobacter exalbidus</name>
    <dbReference type="NCBI Taxonomy" id="662960"/>
    <lineage>
        <taxon>Bacteria</taxon>
        <taxon>Bacillati</taxon>
        <taxon>Actinomycetota</taxon>
        <taxon>Actinomycetes</taxon>
        <taxon>Micrococcales</taxon>
        <taxon>Microbacteriaceae</taxon>
        <taxon>Leucobacter</taxon>
    </lineage>
</organism>
<dbReference type="AlphaFoldDB" id="A0A940PUK3"/>
<proteinExistence type="predicted"/>
<gene>
    <name evidence="3" type="ORF">JOF28_002335</name>
</gene>
<feature type="region of interest" description="Disordered" evidence="1">
    <location>
        <begin position="88"/>
        <end position="115"/>
    </location>
</feature>
<sequence length="115" mass="12090">MSTSESSAPTLLERILAYASLSIIAAALLSFFATLIIGLNDREAMASGLWSFVYGLSIYALPIGFVLLVVLLILTQARRKREAAQDQALAAGSKARNTSSASGTNRGKAGRKSLG</sequence>
<evidence type="ECO:0000313" key="3">
    <source>
        <dbReference type="EMBL" id="MBP1327103.1"/>
    </source>
</evidence>
<comment type="caution">
    <text evidence="3">The sequence shown here is derived from an EMBL/GenBank/DDBJ whole genome shotgun (WGS) entry which is preliminary data.</text>
</comment>
<protein>
    <submittedName>
        <fullName evidence="3">TRAP-type C4-dicarboxylate transport system permease small subunit</fullName>
    </submittedName>
</protein>
<accession>A0A940PUK3</accession>
<name>A0A940PUK3_9MICO</name>
<reference evidence="3" key="1">
    <citation type="submission" date="2021-02" db="EMBL/GenBank/DDBJ databases">
        <title>Sequencing the genomes of 1000 actinobacteria strains.</title>
        <authorList>
            <person name="Klenk H.-P."/>
        </authorList>
    </citation>
    <scope>NUCLEOTIDE SEQUENCE</scope>
    <source>
        <strain evidence="3">DSM 22850</strain>
    </source>
</reference>
<feature type="compositionally biased region" description="Polar residues" evidence="1">
    <location>
        <begin position="95"/>
        <end position="105"/>
    </location>
</feature>
<keyword evidence="2" id="KW-0812">Transmembrane</keyword>
<dbReference type="RefSeq" id="WP_245189956.1">
    <property type="nucleotide sequence ID" value="NZ_JAFIDA010000001.1"/>
</dbReference>
<keyword evidence="2" id="KW-1133">Transmembrane helix</keyword>
<dbReference type="EMBL" id="JAFIDA010000001">
    <property type="protein sequence ID" value="MBP1327103.1"/>
    <property type="molecule type" value="Genomic_DNA"/>
</dbReference>
<evidence type="ECO:0000256" key="1">
    <source>
        <dbReference type="SAM" id="MobiDB-lite"/>
    </source>
</evidence>
<feature type="transmembrane region" description="Helical" evidence="2">
    <location>
        <begin position="51"/>
        <end position="74"/>
    </location>
</feature>
<keyword evidence="2" id="KW-0472">Membrane</keyword>
<feature type="transmembrane region" description="Helical" evidence="2">
    <location>
        <begin position="15"/>
        <end position="39"/>
    </location>
</feature>
<evidence type="ECO:0000256" key="2">
    <source>
        <dbReference type="SAM" id="Phobius"/>
    </source>
</evidence>